<feature type="domain" description="Rhodopsin" evidence="8">
    <location>
        <begin position="140"/>
        <end position="263"/>
    </location>
</feature>
<evidence type="ECO:0000256" key="4">
    <source>
        <dbReference type="ARBA" id="ARBA00023136"/>
    </source>
</evidence>
<dbReference type="Proteomes" id="UP000018001">
    <property type="component" value="Unassembled WGS sequence"/>
</dbReference>
<feature type="transmembrane region" description="Helical" evidence="7">
    <location>
        <begin position="68"/>
        <end position="89"/>
    </location>
</feature>
<evidence type="ECO:0000256" key="2">
    <source>
        <dbReference type="ARBA" id="ARBA00022692"/>
    </source>
</evidence>
<evidence type="ECO:0000313" key="10">
    <source>
        <dbReference type="Proteomes" id="UP000018001"/>
    </source>
</evidence>
<dbReference type="InParanoid" id="V5FC37"/>
<dbReference type="GO" id="GO:0016020">
    <property type="term" value="C:membrane"/>
    <property type="evidence" value="ECO:0007669"/>
    <property type="project" value="UniProtKB-SubCell"/>
</dbReference>
<feature type="transmembrane region" description="Helical" evidence="7">
    <location>
        <begin position="200"/>
        <end position="221"/>
    </location>
</feature>
<dbReference type="eggNOG" id="ENOG502SIFD">
    <property type="taxonomic scope" value="Eukaryota"/>
</dbReference>
<feature type="transmembrane region" description="Helical" evidence="7">
    <location>
        <begin position="233"/>
        <end position="254"/>
    </location>
</feature>
<dbReference type="Pfam" id="PF20684">
    <property type="entry name" value="Fung_rhodopsin"/>
    <property type="match status" value="1"/>
</dbReference>
<dbReference type="AlphaFoldDB" id="V5FC37"/>
<protein>
    <recommendedName>
        <fullName evidence="8">Rhodopsin domain-containing protein</fullName>
    </recommendedName>
</protein>
<keyword evidence="10" id="KW-1185">Reference proteome</keyword>
<keyword evidence="4 7" id="KW-0472">Membrane</keyword>
<evidence type="ECO:0000313" key="9">
    <source>
        <dbReference type="EMBL" id="GAD94409.1"/>
    </source>
</evidence>
<evidence type="ECO:0000256" key="7">
    <source>
        <dbReference type="SAM" id="Phobius"/>
    </source>
</evidence>
<dbReference type="EMBL" id="BAUL01000090">
    <property type="protein sequence ID" value="GAD94409.1"/>
    <property type="molecule type" value="Genomic_DNA"/>
</dbReference>
<feature type="region of interest" description="Disordered" evidence="6">
    <location>
        <begin position="283"/>
        <end position="329"/>
    </location>
</feature>
<reference evidence="10" key="1">
    <citation type="journal article" date="2014" name="Genome Announc.">
        <title>Draft genome sequence of the formaldehyde-resistant fungus Byssochlamys spectabilis No. 5 (anamorph Paecilomyces variotii No. 5) (NBRC109023).</title>
        <authorList>
            <person name="Oka T."/>
            <person name="Ekino K."/>
            <person name="Fukuda K."/>
            <person name="Nomura Y."/>
        </authorList>
    </citation>
    <scope>NUCLEOTIDE SEQUENCE [LARGE SCALE GENOMIC DNA]</scope>
    <source>
        <strain evidence="10">No. 5 / NBRC 109023</strain>
    </source>
</reference>
<proteinExistence type="inferred from homology"/>
<comment type="subcellular location">
    <subcellularLocation>
        <location evidence="1">Membrane</location>
        <topology evidence="1">Multi-pass membrane protein</topology>
    </subcellularLocation>
</comment>
<evidence type="ECO:0000256" key="3">
    <source>
        <dbReference type="ARBA" id="ARBA00022989"/>
    </source>
</evidence>
<name>V5FC37_BYSSN</name>
<dbReference type="InterPro" id="IPR052337">
    <property type="entry name" value="SAT4-like"/>
</dbReference>
<feature type="transmembrane region" description="Helical" evidence="7">
    <location>
        <begin position="109"/>
        <end position="127"/>
    </location>
</feature>
<comment type="caution">
    <text evidence="9">The sequence shown here is derived from an EMBL/GenBank/DDBJ whole genome shotgun (WGS) entry which is preliminary data.</text>
</comment>
<keyword evidence="2 7" id="KW-0812">Transmembrane</keyword>
<dbReference type="InterPro" id="IPR049326">
    <property type="entry name" value="Rhodopsin_dom_fungi"/>
</dbReference>
<dbReference type="OrthoDB" id="4682787at2759"/>
<feature type="transmembrane region" description="Helical" evidence="7">
    <location>
        <begin position="34"/>
        <end position="56"/>
    </location>
</feature>
<feature type="region of interest" description="Disordered" evidence="6">
    <location>
        <begin position="350"/>
        <end position="371"/>
    </location>
</feature>
<organism evidence="9 10">
    <name type="scientific">Byssochlamys spectabilis (strain No. 5 / NBRC 109023)</name>
    <name type="common">Paecilomyces variotii</name>
    <dbReference type="NCBI Taxonomy" id="1356009"/>
    <lineage>
        <taxon>Eukaryota</taxon>
        <taxon>Fungi</taxon>
        <taxon>Dikarya</taxon>
        <taxon>Ascomycota</taxon>
        <taxon>Pezizomycotina</taxon>
        <taxon>Eurotiomycetes</taxon>
        <taxon>Eurotiomycetidae</taxon>
        <taxon>Eurotiales</taxon>
        <taxon>Thermoascaceae</taxon>
        <taxon>Paecilomyces</taxon>
    </lineage>
</organism>
<evidence type="ECO:0000256" key="5">
    <source>
        <dbReference type="ARBA" id="ARBA00038359"/>
    </source>
</evidence>
<sequence length="371" mass="41665">MPSTSLEALLSAPALTPPDNVPPNFDDPPNNNDLAWGVTTACMVIATMCFLLRGYTRCWLEKKVRVEEVLLVCAYGAYWGTAYAGYALIWSPGYYVHTWNLRNKDLIKPLYLILVYGCCYSTVLPLLKTAILLDWCRIFAPINKCVPHEAIWKFYLPSKCYSLPKVMLTSASVQVITDISMVCLPQKLIWNLHMNWQKKLGISVIFGVGIIASIAACFRLADTVTFAKEADTMYSIGPLLFWACAEMTCGFFILSVPCIPKLIVESGLSRRIKAYLGVSNLSRDASSTNGPHSRSHKLSKSERSREFHNITRETNVHNPKSERSESQERLRDGYLELGKSDVRVTRTMEITVTSDPHSSSDIEESAMPWSK</sequence>
<feature type="compositionally biased region" description="Polar residues" evidence="6">
    <location>
        <begin position="283"/>
        <end position="292"/>
    </location>
</feature>
<feature type="compositionally biased region" description="Polar residues" evidence="6">
    <location>
        <begin position="350"/>
        <end position="359"/>
    </location>
</feature>
<dbReference type="PANTHER" id="PTHR33048:SF47">
    <property type="entry name" value="INTEGRAL MEMBRANE PROTEIN-RELATED"/>
    <property type="match status" value="1"/>
</dbReference>
<feature type="compositionally biased region" description="Basic and acidic residues" evidence="6">
    <location>
        <begin position="299"/>
        <end position="329"/>
    </location>
</feature>
<evidence type="ECO:0000259" key="8">
    <source>
        <dbReference type="Pfam" id="PF20684"/>
    </source>
</evidence>
<accession>V5FC37</accession>
<comment type="similarity">
    <text evidence="5">Belongs to the SAT4 family.</text>
</comment>
<dbReference type="HOGENOM" id="CLU_028200_12_4_1"/>
<evidence type="ECO:0000256" key="6">
    <source>
        <dbReference type="SAM" id="MobiDB-lite"/>
    </source>
</evidence>
<gene>
    <name evidence="9" type="ORF">PVAR5_3035</name>
</gene>
<keyword evidence="3 7" id="KW-1133">Transmembrane helix</keyword>
<dbReference type="PANTHER" id="PTHR33048">
    <property type="entry name" value="PTH11-LIKE INTEGRAL MEMBRANE PROTEIN (AFU_ORTHOLOGUE AFUA_5G11245)"/>
    <property type="match status" value="1"/>
</dbReference>
<evidence type="ECO:0000256" key="1">
    <source>
        <dbReference type="ARBA" id="ARBA00004141"/>
    </source>
</evidence>